<name>A0A0B7N0M9_9FUNG</name>
<protein>
    <submittedName>
        <fullName evidence="1">Uncharacterized protein</fullName>
    </submittedName>
</protein>
<sequence length="84" mass="9848">MSKLNAMDLNLGYVVELKQMYLTNYGCEMDVSRLLRYRRLKLATTSSRSRRDQNKNYLENGYCVNEQQRFAKKQKGTPAAIFSE</sequence>
<dbReference type="Proteomes" id="UP000054107">
    <property type="component" value="Unassembled WGS sequence"/>
</dbReference>
<evidence type="ECO:0000313" key="1">
    <source>
        <dbReference type="EMBL" id="CEP09055.1"/>
    </source>
</evidence>
<dbReference type="EMBL" id="LN720969">
    <property type="protein sequence ID" value="CEP09055.1"/>
    <property type="molecule type" value="Genomic_DNA"/>
</dbReference>
<feature type="non-terminal residue" evidence="1">
    <location>
        <position position="84"/>
    </location>
</feature>
<evidence type="ECO:0000313" key="2">
    <source>
        <dbReference type="Proteomes" id="UP000054107"/>
    </source>
</evidence>
<dbReference type="AlphaFoldDB" id="A0A0B7N0M9"/>
<gene>
    <name evidence="1" type="primary">PARPA_02497.1 scaffold 4656</name>
</gene>
<organism evidence="1 2">
    <name type="scientific">Parasitella parasitica</name>
    <dbReference type="NCBI Taxonomy" id="35722"/>
    <lineage>
        <taxon>Eukaryota</taxon>
        <taxon>Fungi</taxon>
        <taxon>Fungi incertae sedis</taxon>
        <taxon>Mucoromycota</taxon>
        <taxon>Mucoromycotina</taxon>
        <taxon>Mucoromycetes</taxon>
        <taxon>Mucorales</taxon>
        <taxon>Mucorineae</taxon>
        <taxon>Mucoraceae</taxon>
        <taxon>Parasitella</taxon>
    </lineage>
</organism>
<proteinExistence type="predicted"/>
<accession>A0A0B7N0M9</accession>
<keyword evidence="2" id="KW-1185">Reference proteome</keyword>
<reference evidence="1 2" key="1">
    <citation type="submission" date="2014-09" db="EMBL/GenBank/DDBJ databases">
        <authorList>
            <person name="Ellenberger Sabrina"/>
        </authorList>
    </citation>
    <scope>NUCLEOTIDE SEQUENCE [LARGE SCALE GENOMIC DNA]</scope>
    <source>
        <strain evidence="1 2">CBS 412.66</strain>
    </source>
</reference>